<sequence>MVTAVTALGADALSAVPAQPVPAPAPQLSDIATEALQGLGRMHASFEAGTRAVETQMAAPVSAGADISQQLQAAQEAMQVALQLQGQIIQFSMATSISSSLGNNLNSFLKGA</sequence>
<gene>
    <name evidence="1" type="ORF">SAMN05444276_104119</name>
</gene>
<dbReference type="RefSeq" id="WP_074826846.1">
    <property type="nucleotide sequence ID" value="NZ_CP051543.1"/>
</dbReference>
<evidence type="ECO:0000313" key="2">
    <source>
        <dbReference type="Proteomes" id="UP000182944"/>
    </source>
</evidence>
<dbReference type="EMBL" id="FNNA01000004">
    <property type="protein sequence ID" value="SDX30302.1"/>
    <property type="molecule type" value="Genomic_DNA"/>
</dbReference>
<evidence type="ECO:0000313" key="1">
    <source>
        <dbReference type="EMBL" id="SDX30302.1"/>
    </source>
</evidence>
<dbReference type="AlphaFoldDB" id="A0A1H3AKR5"/>
<protein>
    <submittedName>
        <fullName evidence="1">Uncharacterized protein</fullName>
    </submittedName>
</protein>
<name>A0A1H3AKR5_9RHOB</name>
<reference evidence="2" key="1">
    <citation type="submission" date="2016-10" db="EMBL/GenBank/DDBJ databases">
        <authorList>
            <person name="Varghese N."/>
            <person name="Submissions S."/>
        </authorList>
    </citation>
    <scope>NUCLEOTIDE SEQUENCE [LARGE SCALE GENOMIC DNA]</scope>
    <source>
        <strain evidence="2">DSM 29303</strain>
    </source>
</reference>
<dbReference type="STRING" id="1545044.SAMN05444276_104119"/>
<organism evidence="1 2">
    <name type="scientific">Paracoccus sanguinis</name>
    <dbReference type="NCBI Taxonomy" id="1545044"/>
    <lineage>
        <taxon>Bacteria</taxon>
        <taxon>Pseudomonadati</taxon>
        <taxon>Pseudomonadota</taxon>
        <taxon>Alphaproteobacteria</taxon>
        <taxon>Rhodobacterales</taxon>
        <taxon>Paracoccaceae</taxon>
        <taxon>Paracoccus</taxon>
    </lineage>
</organism>
<accession>A0A1H3AKR5</accession>
<proteinExistence type="predicted"/>
<keyword evidence="2" id="KW-1185">Reference proteome</keyword>
<dbReference type="Proteomes" id="UP000182944">
    <property type="component" value="Unassembled WGS sequence"/>
</dbReference>